<feature type="transmembrane region" description="Helical" evidence="5">
    <location>
        <begin position="567"/>
        <end position="588"/>
    </location>
</feature>
<protein>
    <recommendedName>
        <fullName evidence="6">Amino acid permease/ SLC12A domain-containing protein</fullName>
    </recommendedName>
</protein>
<feature type="transmembrane region" description="Helical" evidence="5">
    <location>
        <begin position="691"/>
        <end position="712"/>
    </location>
</feature>
<name>A0A016WR04_9BILA</name>
<keyword evidence="8" id="KW-1185">Reference proteome</keyword>
<dbReference type="GO" id="GO:0005886">
    <property type="term" value="C:plasma membrane"/>
    <property type="evidence" value="ECO:0007669"/>
    <property type="project" value="TreeGrafter"/>
</dbReference>
<dbReference type="Gene3D" id="1.20.1740.10">
    <property type="entry name" value="Amino acid/polyamine transporter I"/>
    <property type="match status" value="1"/>
</dbReference>
<dbReference type="Pfam" id="PF00324">
    <property type="entry name" value="AA_permease"/>
    <property type="match status" value="2"/>
</dbReference>
<dbReference type="EMBL" id="JARK01000159">
    <property type="protein sequence ID" value="EYC41707.1"/>
    <property type="molecule type" value="Genomic_DNA"/>
</dbReference>
<feature type="transmembrane region" description="Helical" evidence="5">
    <location>
        <begin position="221"/>
        <end position="242"/>
    </location>
</feature>
<feature type="transmembrane region" description="Helical" evidence="5">
    <location>
        <begin position="527"/>
        <end position="546"/>
    </location>
</feature>
<evidence type="ECO:0000256" key="4">
    <source>
        <dbReference type="ARBA" id="ARBA00023136"/>
    </source>
</evidence>
<evidence type="ECO:0000313" key="8">
    <source>
        <dbReference type="Proteomes" id="UP000024635"/>
    </source>
</evidence>
<dbReference type="GO" id="GO:1990573">
    <property type="term" value="P:potassium ion import across plasma membrane"/>
    <property type="evidence" value="ECO:0007669"/>
    <property type="project" value="TreeGrafter"/>
</dbReference>
<comment type="caution">
    <text evidence="7">The sequence shown here is derived from an EMBL/GenBank/DDBJ whole genome shotgun (WGS) entry which is preliminary data.</text>
</comment>
<evidence type="ECO:0000256" key="3">
    <source>
        <dbReference type="ARBA" id="ARBA00022989"/>
    </source>
</evidence>
<feature type="domain" description="Amino acid permease/ SLC12A" evidence="6">
    <location>
        <begin position="240"/>
        <end position="418"/>
    </location>
</feature>
<proteinExistence type="predicted"/>
<feature type="transmembrane region" description="Helical" evidence="5">
    <location>
        <begin position="955"/>
        <end position="978"/>
    </location>
</feature>
<dbReference type="InterPro" id="IPR004841">
    <property type="entry name" value="AA-permease/SLC12A_dom"/>
</dbReference>
<dbReference type="GO" id="GO:0007268">
    <property type="term" value="P:chemical synaptic transmission"/>
    <property type="evidence" value="ECO:0007669"/>
    <property type="project" value="TreeGrafter"/>
</dbReference>
<dbReference type="Proteomes" id="UP000024635">
    <property type="component" value="Unassembled WGS sequence"/>
</dbReference>
<dbReference type="GO" id="GO:0055075">
    <property type="term" value="P:potassium ion homeostasis"/>
    <property type="evidence" value="ECO:0007669"/>
    <property type="project" value="TreeGrafter"/>
</dbReference>
<reference evidence="8" key="1">
    <citation type="journal article" date="2015" name="Nat. Genet.">
        <title>The genome and transcriptome of the zoonotic hookworm Ancylostoma ceylanicum identify infection-specific gene families.</title>
        <authorList>
            <person name="Schwarz E.M."/>
            <person name="Hu Y."/>
            <person name="Antoshechkin I."/>
            <person name="Miller M.M."/>
            <person name="Sternberg P.W."/>
            <person name="Aroian R.V."/>
        </authorList>
    </citation>
    <scope>NUCLEOTIDE SEQUENCE</scope>
    <source>
        <strain evidence="8">HY135</strain>
    </source>
</reference>
<accession>A0A016WR04</accession>
<feature type="transmembrane region" description="Helical" evidence="5">
    <location>
        <begin position="369"/>
        <end position="386"/>
    </location>
</feature>
<evidence type="ECO:0000256" key="1">
    <source>
        <dbReference type="ARBA" id="ARBA00004141"/>
    </source>
</evidence>
<keyword evidence="3 5" id="KW-1133">Transmembrane helix</keyword>
<keyword evidence="2 5" id="KW-0812">Transmembrane</keyword>
<feature type="transmembrane region" description="Helical" evidence="5">
    <location>
        <begin position="747"/>
        <end position="763"/>
    </location>
</feature>
<evidence type="ECO:0000259" key="6">
    <source>
        <dbReference type="Pfam" id="PF00324"/>
    </source>
</evidence>
<organism evidence="7 8">
    <name type="scientific">Ancylostoma ceylanicum</name>
    <dbReference type="NCBI Taxonomy" id="53326"/>
    <lineage>
        <taxon>Eukaryota</taxon>
        <taxon>Metazoa</taxon>
        <taxon>Ecdysozoa</taxon>
        <taxon>Nematoda</taxon>
        <taxon>Chromadorea</taxon>
        <taxon>Rhabditida</taxon>
        <taxon>Rhabditina</taxon>
        <taxon>Rhabditomorpha</taxon>
        <taxon>Strongyloidea</taxon>
        <taxon>Ancylostomatidae</taxon>
        <taxon>Ancylostomatinae</taxon>
        <taxon>Ancylostoma</taxon>
    </lineage>
</organism>
<sequence>MSIPNANIKKQLGRNRLYDRQCIYIRAMHNMPARGARETGRALNVRIKEHLASKRRGSLTSPLGRHRINAHYGIEFNVKCTILTCEAEIPARKELEAFWISVKNPEMNNKNDCVMRAIDCTGWAKNTVVKLNWEVVSSSFTSTVLQRLGYVWFKNGETIYFRTYWIRRVNIQLPRTESIGLVAAIFFVTVFMAHPVDNISRGQCGIAQLADSSTIMVDSKWVYLLSWMLFEANLGVLLGVYLPTIQHILGVTMFIRLFWVVGMAGLWWTMVLLAICCSCTLLTSISLSAVATNGVVESGGAYFIISRNLGAEFGSAVGILFYLANTVAASMYIVGGVEVLLMYIVPDMAIGGRDALHDTDPLGPLYNNYRIYGTVFLLLQVLIVAMGVKFVQLLAPVSLLCVILAILACFAGGVEKAITGSGQMVCSLDDRLIQSVVLYRNHNSSHTNITEPTICDVCDKSPGLTHLFCDSGEFCSEYTKVKIACTQGFPGFNMATLKDNLEPGYMERDEVLPGVRGKHDAEVVQDVTSTFFLLLAIYFPAVTGIMTGTNMSGDLRDPQRSIPSGTIAATVTTSIIYYALAILFAASVDRSVLRDKFGRSIDNNMVVSTLAWPSPWVVTVGSFLSTFGAALQCLCSAPRLLQSIAKDDVIPILAPFARVTANNEPLLGLLLTTFIAELAILLGAVDKIAEVLDFFFLMCYAFVNLIAFLHSVLRAPNWRPRFKYFHWLLSLMGAFLCFFIMFASDWHLALVACGLTFAIYKYVEWKGAKKEWGDGMRGLALTTAQYSLLKVEDKDPHPKNWRPQLLICLSTTWSKELIDLRAMSMLNLGAQLKAGRGLAIACAFLKASSDNAKDKQHAQEVKERLTKDMAKARLRGFGKTIFYTVDQMSGCVSALYQSIGIGGLRPNTVLLNWPKPEEPEEVELFVEKLIYGVANDNCVLVAKGITEFPDANDRLIGYIDIWWVVMDGGILMLIAYLLKQHKFSKPLH</sequence>
<feature type="transmembrane region" description="Helical" evidence="5">
    <location>
        <begin position="317"/>
        <end position="345"/>
    </location>
</feature>
<dbReference type="PANTHER" id="PTHR11827">
    <property type="entry name" value="SOLUTE CARRIER FAMILY 12, CATION COTRANSPORTERS"/>
    <property type="match status" value="1"/>
</dbReference>
<feature type="transmembrane region" description="Helical" evidence="5">
    <location>
        <begin position="724"/>
        <end position="741"/>
    </location>
</feature>
<dbReference type="PANTHER" id="PTHR11827:SF55">
    <property type="entry name" value="POTASSIUM_CHLORIDE COTRANSPORTER 3"/>
    <property type="match status" value="1"/>
</dbReference>
<evidence type="ECO:0000256" key="5">
    <source>
        <dbReference type="SAM" id="Phobius"/>
    </source>
</evidence>
<dbReference type="GO" id="GO:0015379">
    <property type="term" value="F:potassium:chloride symporter activity"/>
    <property type="evidence" value="ECO:0007669"/>
    <property type="project" value="TreeGrafter"/>
</dbReference>
<gene>
    <name evidence="7" type="primary">Acey_s0559.g3451</name>
    <name evidence="7" type="ORF">Y032_0559g3451</name>
</gene>
<feature type="transmembrane region" description="Helical" evidence="5">
    <location>
        <begin position="281"/>
        <end position="305"/>
    </location>
</feature>
<feature type="transmembrane region" description="Helical" evidence="5">
    <location>
        <begin position="254"/>
        <end position="275"/>
    </location>
</feature>
<dbReference type="GO" id="GO:0045202">
    <property type="term" value="C:synapse"/>
    <property type="evidence" value="ECO:0007669"/>
    <property type="project" value="GOC"/>
</dbReference>
<comment type="subcellular location">
    <subcellularLocation>
        <location evidence="1">Membrane</location>
        <topology evidence="1">Multi-pass membrane protein</topology>
    </subcellularLocation>
</comment>
<dbReference type="GO" id="GO:0055064">
    <property type="term" value="P:chloride ion homeostasis"/>
    <property type="evidence" value="ECO:0007669"/>
    <property type="project" value="TreeGrafter"/>
</dbReference>
<dbReference type="GO" id="GO:0006884">
    <property type="term" value="P:cell volume homeostasis"/>
    <property type="evidence" value="ECO:0007669"/>
    <property type="project" value="TreeGrafter"/>
</dbReference>
<feature type="domain" description="Amino acid permease/ SLC12A" evidence="6">
    <location>
        <begin position="526"/>
        <end position="806"/>
    </location>
</feature>
<evidence type="ECO:0000313" key="7">
    <source>
        <dbReference type="EMBL" id="EYC41707.1"/>
    </source>
</evidence>
<feature type="transmembrane region" description="Helical" evidence="5">
    <location>
        <begin position="666"/>
        <end position="685"/>
    </location>
</feature>
<keyword evidence="4 5" id="KW-0472">Membrane</keyword>
<dbReference type="AlphaFoldDB" id="A0A016WR04"/>
<evidence type="ECO:0000256" key="2">
    <source>
        <dbReference type="ARBA" id="ARBA00022692"/>
    </source>
</evidence>
<dbReference type="OrthoDB" id="2020542at2759"/>
<feature type="transmembrane region" description="Helical" evidence="5">
    <location>
        <begin position="393"/>
        <end position="414"/>
    </location>
</feature>
<dbReference type="InterPro" id="IPR004842">
    <property type="entry name" value="SLC12A_fam"/>
</dbReference>